<gene>
    <name evidence="1" type="ORF">DPMN_123335</name>
</gene>
<evidence type="ECO:0000313" key="2">
    <source>
        <dbReference type="Proteomes" id="UP000828390"/>
    </source>
</evidence>
<reference evidence="1" key="1">
    <citation type="journal article" date="2019" name="bioRxiv">
        <title>The Genome of the Zebra Mussel, Dreissena polymorpha: A Resource for Invasive Species Research.</title>
        <authorList>
            <person name="McCartney M.A."/>
            <person name="Auch B."/>
            <person name="Kono T."/>
            <person name="Mallez S."/>
            <person name="Zhang Y."/>
            <person name="Obille A."/>
            <person name="Becker A."/>
            <person name="Abrahante J.E."/>
            <person name="Garbe J."/>
            <person name="Badalamenti J.P."/>
            <person name="Herman A."/>
            <person name="Mangelson H."/>
            <person name="Liachko I."/>
            <person name="Sullivan S."/>
            <person name="Sone E.D."/>
            <person name="Koren S."/>
            <person name="Silverstein K.A.T."/>
            <person name="Beckman K.B."/>
            <person name="Gohl D.M."/>
        </authorList>
    </citation>
    <scope>NUCLEOTIDE SEQUENCE</scope>
    <source>
        <strain evidence="1">Duluth1</strain>
        <tissue evidence="1">Whole animal</tissue>
    </source>
</reference>
<reference evidence="1" key="2">
    <citation type="submission" date="2020-11" db="EMBL/GenBank/DDBJ databases">
        <authorList>
            <person name="McCartney M.A."/>
            <person name="Auch B."/>
            <person name="Kono T."/>
            <person name="Mallez S."/>
            <person name="Becker A."/>
            <person name="Gohl D.M."/>
            <person name="Silverstein K.A.T."/>
            <person name="Koren S."/>
            <person name="Bechman K.B."/>
            <person name="Herman A."/>
            <person name="Abrahante J.E."/>
            <person name="Garbe J."/>
        </authorList>
    </citation>
    <scope>NUCLEOTIDE SEQUENCE</scope>
    <source>
        <strain evidence="1">Duluth1</strain>
        <tissue evidence="1">Whole animal</tissue>
    </source>
</reference>
<accession>A0A9D4JRF4</accession>
<keyword evidence="2" id="KW-1185">Reference proteome</keyword>
<proteinExistence type="predicted"/>
<protein>
    <submittedName>
        <fullName evidence="1">Uncharacterized protein</fullName>
    </submittedName>
</protein>
<sequence>MTLLYCAVQRLVVLPIHLQVDVHIKSHLTSYAKFVDGSLKSIRRSREKMALGTVMSEETVYFIIRIVLEAKLRKKCKVHQLNMTHIQKRRAWSLKLYIKLKCG</sequence>
<name>A0A9D4JRF4_DREPO</name>
<comment type="caution">
    <text evidence="1">The sequence shown here is derived from an EMBL/GenBank/DDBJ whole genome shotgun (WGS) entry which is preliminary data.</text>
</comment>
<evidence type="ECO:0000313" key="1">
    <source>
        <dbReference type="EMBL" id="KAH3821571.1"/>
    </source>
</evidence>
<organism evidence="1 2">
    <name type="scientific">Dreissena polymorpha</name>
    <name type="common">Zebra mussel</name>
    <name type="synonym">Mytilus polymorpha</name>
    <dbReference type="NCBI Taxonomy" id="45954"/>
    <lineage>
        <taxon>Eukaryota</taxon>
        <taxon>Metazoa</taxon>
        <taxon>Spiralia</taxon>
        <taxon>Lophotrochozoa</taxon>
        <taxon>Mollusca</taxon>
        <taxon>Bivalvia</taxon>
        <taxon>Autobranchia</taxon>
        <taxon>Heteroconchia</taxon>
        <taxon>Euheterodonta</taxon>
        <taxon>Imparidentia</taxon>
        <taxon>Neoheterodontei</taxon>
        <taxon>Myida</taxon>
        <taxon>Dreissenoidea</taxon>
        <taxon>Dreissenidae</taxon>
        <taxon>Dreissena</taxon>
    </lineage>
</organism>
<dbReference type="Proteomes" id="UP000828390">
    <property type="component" value="Unassembled WGS sequence"/>
</dbReference>
<dbReference type="EMBL" id="JAIWYP010000005">
    <property type="protein sequence ID" value="KAH3821571.1"/>
    <property type="molecule type" value="Genomic_DNA"/>
</dbReference>
<dbReference type="AlphaFoldDB" id="A0A9D4JRF4"/>